<dbReference type="AlphaFoldDB" id="A0AA39LWW4"/>
<feature type="region of interest" description="Disordered" evidence="1">
    <location>
        <begin position="173"/>
        <end position="192"/>
    </location>
</feature>
<sequence>MITSTNGGNTNYGHRDYQQTITQCAQWSIRRRSKRHGDRQPVIKQRQLSEEDPLLSLDPFENADKLTSHFSRSTTASRNRRSAQISRAASGKPISTAIPAATSVRKPENQWLRLKQLATKADQLADEQGSLTAFFHKESESSSATETREATTAVATVYCAPFCDDGDFESMSFPDYADVEPETGSNVGNEYH</sequence>
<comment type="caution">
    <text evidence="2">The sequence shown here is derived from an EMBL/GenBank/DDBJ whole genome shotgun (WGS) entry which is preliminary data.</text>
</comment>
<evidence type="ECO:0000313" key="2">
    <source>
        <dbReference type="EMBL" id="KAK0412592.1"/>
    </source>
</evidence>
<feature type="region of interest" description="Disordered" evidence="1">
    <location>
        <begin position="68"/>
        <end position="94"/>
    </location>
</feature>
<reference evidence="2" key="1">
    <citation type="submission" date="2023-06" db="EMBL/GenBank/DDBJ databases">
        <title>Genomic analysis of the entomopathogenic nematode Steinernema hermaphroditum.</title>
        <authorList>
            <person name="Schwarz E.M."/>
            <person name="Heppert J.K."/>
            <person name="Baniya A."/>
            <person name="Schwartz H.T."/>
            <person name="Tan C.-H."/>
            <person name="Antoshechkin I."/>
            <person name="Sternberg P.W."/>
            <person name="Goodrich-Blair H."/>
            <person name="Dillman A.R."/>
        </authorList>
    </citation>
    <scope>NUCLEOTIDE SEQUENCE</scope>
    <source>
        <strain evidence="2">PS9179</strain>
        <tissue evidence="2">Whole animal</tissue>
    </source>
</reference>
<keyword evidence="3" id="KW-1185">Reference proteome</keyword>
<proteinExistence type="predicted"/>
<protein>
    <submittedName>
        <fullName evidence="2">Uncharacterized protein</fullName>
    </submittedName>
</protein>
<evidence type="ECO:0000313" key="3">
    <source>
        <dbReference type="Proteomes" id="UP001175271"/>
    </source>
</evidence>
<name>A0AA39LWW4_9BILA</name>
<accession>A0AA39LWW4</accession>
<gene>
    <name evidence="2" type="ORF">QR680_006301</name>
</gene>
<dbReference type="EMBL" id="JAUCMV010000003">
    <property type="protein sequence ID" value="KAK0412592.1"/>
    <property type="molecule type" value="Genomic_DNA"/>
</dbReference>
<dbReference type="Proteomes" id="UP001175271">
    <property type="component" value="Unassembled WGS sequence"/>
</dbReference>
<organism evidence="2 3">
    <name type="scientific">Steinernema hermaphroditum</name>
    <dbReference type="NCBI Taxonomy" id="289476"/>
    <lineage>
        <taxon>Eukaryota</taxon>
        <taxon>Metazoa</taxon>
        <taxon>Ecdysozoa</taxon>
        <taxon>Nematoda</taxon>
        <taxon>Chromadorea</taxon>
        <taxon>Rhabditida</taxon>
        <taxon>Tylenchina</taxon>
        <taxon>Panagrolaimomorpha</taxon>
        <taxon>Strongyloidoidea</taxon>
        <taxon>Steinernematidae</taxon>
        <taxon>Steinernema</taxon>
    </lineage>
</organism>
<feature type="compositionally biased region" description="Polar residues" evidence="1">
    <location>
        <begin position="183"/>
        <end position="192"/>
    </location>
</feature>
<evidence type="ECO:0000256" key="1">
    <source>
        <dbReference type="SAM" id="MobiDB-lite"/>
    </source>
</evidence>
<feature type="region of interest" description="Disordered" evidence="1">
    <location>
        <begin position="31"/>
        <end position="50"/>
    </location>
</feature>